<accession>A0A410T7D2</accession>
<dbReference type="GO" id="GO:0000287">
    <property type="term" value="F:magnesium ion binding"/>
    <property type="evidence" value="ECO:0007669"/>
    <property type="project" value="InterPro"/>
</dbReference>
<evidence type="ECO:0000256" key="1">
    <source>
        <dbReference type="ARBA" id="ARBA00006581"/>
    </source>
</evidence>
<evidence type="ECO:0000259" key="5">
    <source>
        <dbReference type="Pfam" id="PF00692"/>
    </source>
</evidence>
<dbReference type="InterPro" id="IPR029054">
    <property type="entry name" value="dUTPase-like"/>
</dbReference>
<dbReference type="EC" id="3.6.1.23" evidence="2"/>
<dbReference type="PANTHER" id="PTHR11241">
    <property type="entry name" value="DEOXYURIDINE 5'-TRIPHOSPHATE NUCLEOTIDOHYDROLASE"/>
    <property type="match status" value="1"/>
</dbReference>
<dbReference type="PANTHER" id="PTHR11241:SF0">
    <property type="entry name" value="DEOXYURIDINE 5'-TRIPHOSPHATE NUCLEOTIDOHYDROLASE"/>
    <property type="match status" value="1"/>
</dbReference>
<dbReference type="InterPro" id="IPR036157">
    <property type="entry name" value="dUTPase-like_sf"/>
</dbReference>
<dbReference type="GO" id="GO:0046081">
    <property type="term" value="P:dUTP catabolic process"/>
    <property type="evidence" value="ECO:0007669"/>
    <property type="project" value="InterPro"/>
</dbReference>
<feature type="domain" description="dUTPase-like" evidence="5">
    <location>
        <begin position="19"/>
        <end position="150"/>
    </location>
</feature>
<reference evidence="6 7" key="1">
    <citation type="submission" date="2019-01" db="EMBL/GenBank/DDBJ databases">
        <title>Complete genome sequence of Campylobacter bacteriophage CP20.</title>
        <authorList>
            <person name="Connerton I.F."/>
        </authorList>
    </citation>
    <scope>NUCLEOTIDE SEQUENCE [LARGE SCALE GENOMIC DNA]</scope>
</reference>
<evidence type="ECO:0000256" key="2">
    <source>
        <dbReference type="ARBA" id="ARBA00012379"/>
    </source>
</evidence>
<comment type="similarity">
    <text evidence="1">Belongs to the dUTPase family.</text>
</comment>
<protein>
    <recommendedName>
        <fullName evidence="2">dUTP diphosphatase</fullName>
        <ecNumber evidence="2">3.6.1.23</ecNumber>
    </recommendedName>
</protein>
<dbReference type="InterPro" id="IPR008181">
    <property type="entry name" value="dUTPase"/>
</dbReference>
<name>A0A410T7D2_9CAUD</name>
<organism evidence="6 7">
    <name type="scientific">Campylobacter phage CP20</name>
    <dbReference type="NCBI Taxonomy" id="2506428"/>
    <lineage>
        <taxon>Viruses</taxon>
        <taxon>Duplodnaviria</taxon>
        <taxon>Heunggongvirae</taxon>
        <taxon>Uroviricota</taxon>
        <taxon>Caudoviricetes</taxon>
        <taxon>Connertonviridae</taxon>
        <taxon>Firehammervirus</taxon>
        <taxon>Firehammervirus CPt10</taxon>
    </lineage>
</organism>
<dbReference type="Gene3D" id="2.70.40.10">
    <property type="match status" value="1"/>
</dbReference>
<sequence>MDLNLYIHKTNEAAVIPEIAYNGTSAAFDITCTETTEIKPGESKVVPNGLRISIDEKDPFYMTVHLRSSLGFKKDLIPHIGIIDAGYTGDFGVKINNIGKEPIVIEKGSRYAQVLIHRKYSFKFVELNDAEFKDFEAKQERGSKGFGSSGKS</sequence>
<dbReference type="GO" id="GO:0006226">
    <property type="term" value="P:dUMP biosynthetic process"/>
    <property type="evidence" value="ECO:0007669"/>
    <property type="project" value="InterPro"/>
</dbReference>
<dbReference type="EMBL" id="MK408758">
    <property type="protein sequence ID" value="QAU04743.1"/>
    <property type="molecule type" value="Genomic_DNA"/>
</dbReference>
<evidence type="ECO:0000313" key="7">
    <source>
        <dbReference type="Proteomes" id="UP000290538"/>
    </source>
</evidence>
<keyword evidence="4" id="KW-0546">Nucleotide metabolism</keyword>
<dbReference type="InterPro" id="IPR033704">
    <property type="entry name" value="dUTPase_trimeric"/>
</dbReference>
<dbReference type="SUPFAM" id="SSF51283">
    <property type="entry name" value="dUTPase-like"/>
    <property type="match status" value="1"/>
</dbReference>
<proteinExistence type="inferred from homology"/>
<evidence type="ECO:0000256" key="4">
    <source>
        <dbReference type="ARBA" id="ARBA00023080"/>
    </source>
</evidence>
<dbReference type="Proteomes" id="UP000290538">
    <property type="component" value="Segment"/>
</dbReference>
<dbReference type="CDD" id="cd07557">
    <property type="entry name" value="trimeric_dUTPase"/>
    <property type="match status" value="1"/>
</dbReference>
<keyword evidence="3 6" id="KW-0378">Hydrolase</keyword>
<evidence type="ECO:0000256" key="3">
    <source>
        <dbReference type="ARBA" id="ARBA00022801"/>
    </source>
</evidence>
<dbReference type="Pfam" id="PF00692">
    <property type="entry name" value="dUTPase"/>
    <property type="match status" value="1"/>
</dbReference>
<dbReference type="GO" id="GO:0004170">
    <property type="term" value="F:dUTP diphosphatase activity"/>
    <property type="evidence" value="ECO:0007669"/>
    <property type="project" value="UniProtKB-EC"/>
</dbReference>
<evidence type="ECO:0000313" key="6">
    <source>
        <dbReference type="EMBL" id="QAU04743.1"/>
    </source>
</evidence>